<dbReference type="SUPFAM" id="SSF52540">
    <property type="entry name" value="P-loop containing nucleoside triphosphate hydrolases"/>
    <property type="match status" value="1"/>
</dbReference>
<dbReference type="EMBL" id="BAABHB010000017">
    <property type="protein sequence ID" value="GAA4418737.1"/>
    <property type="molecule type" value="Genomic_DNA"/>
</dbReference>
<keyword evidence="3" id="KW-1185">Reference proteome</keyword>
<protein>
    <submittedName>
        <fullName evidence="2">ParA family protein</fullName>
    </submittedName>
</protein>
<dbReference type="RefSeq" id="WP_345271028.1">
    <property type="nucleotide sequence ID" value="NZ_BAABHB010000017.1"/>
</dbReference>
<dbReference type="InterPro" id="IPR002586">
    <property type="entry name" value="CobQ/CobB/MinD/ParA_Nub-bd_dom"/>
</dbReference>
<dbReference type="Pfam" id="PF01656">
    <property type="entry name" value="CbiA"/>
    <property type="match status" value="1"/>
</dbReference>
<sequence>MATFISIFSQKGGVGKTTLTMVLATHFAVVEKRKVIVIDGDHPQHNFFHERELEMAKAEQNESFRKSVEAQGVEPYPVLEASLSDLALFIDHFRKEGGDEIVFIDLPGTVNTPGYMDVVNRLDYGILPMEADKFTFVSGLQTLNAVYDQLQEGKTKIKMFMLWNKYMERERQNIYTTINAQIQEAGFVTVLHNRVKHSVLWKNQRSTLIPEVSIKPVADEISTLLFETKKVSKKNVLKTAPVNL</sequence>
<dbReference type="InterPro" id="IPR050678">
    <property type="entry name" value="DNA_Partitioning_ATPase"/>
</dbReference>
<dbReference type="Gene3D" id="3.40.50.300">
    <property type="entry name" value="P-loop containing nucleotide triphosphate hydrolases"/>
    <property type="match status" value="1"/>
</dbReference>
<gene>
    <name evidence="2" type="ORF">GCM10023187_52420</name>
</gene>
<evidence type="ECO:0000259" key="1">
    <source>
        <dbReference type="Pfam" id="PF01656"/>
    </source>
</evidence>
<evidence type="ECO:0000313" key="3">
    <source>
        <dbReference type="Proteomes" id="UP001500936"/>
    </source>
</evidence>
<dbReference type="PANTHER" id="PTHR13696">
    <property type="entry name" value="P-LOOP CONTAINING NUCLEOSIDE TRIPHOSPHATE HYDROLASE"/>
    <property type="match status" value="1"/>
</dbReference>
<comment type="caution">
    <text evidence="2">The sequence shown here is derived from an EMBL/GenBank/DDBJ whole genome shotgun (WGS) entry which is preliminary data.</text>
</comment>
<name>A0ABP8KYR2_9BACT</name>
<evidence type="ECO:0000313" key="2">
    <source>
        <dbReference type="EMBL" id="GAA4418737.1"/>
    </source>
</evidence>
<dbReference type="Proteomes" id="UP001500936">
    <property type="component" value="Unassembled WGS sequence"/>
</dbReference>
<accession>A0ABP8KYR2</accession>
<dbReference type="InterPro" id="IPR027417">
    <property type="entry name" value="P-loop_NTPase"/>
</dbReference>
<proteinExistence type="predicted"/>
<reference evidence="3" key="1">
    <citation type="journal article" date="2019" name="Int. J. Syst. Evol. Microbiol.">
        <title>The Global Catalogue of Microorganisms (GCM) 10K type strain sequencing project: providing services to taxonomists for standard genome sequencing and annotation.</title>
        <authorList>
            <consortium name="The Broad Institute Genomics Platform"/>
            <consortium name="The Broad Institute Genome Sequencing Center for Infectious Disease"/>
            <person name="Wu L."/>
            <person name="Ma J."/>
        </authorList>
    </citation>
    <scope>NUCLEOTIDE SEQUENCE [LARGE SCALE GENOMIC DNA]</scope>
    <source>
        <strain evidence="3">JCM 17925</strain>
    </source>
</reference>
<dbReference type="PANTHER" id="PTHR13696:SF52">
    <property type="entry name" value="PARA FAMILY PROTEIN CT_582"/>
    <property type="match status" value="1"/>
</dbReference>
<feature type="domain" description="CobQ/CobB/MinD/ParA nucleotide binding" evidence="1">
    <location>
        <begin position="5"/>
        <end position="194"/>
    </location>
</feature>
<dbReference type="CDD" id="cd02042">
    <property type="entry name" value="ParAB_family"/>
    <property type="match status" value="1"/>
</dbReference>
<organism evidence="2 3">
    <name type="scientific">Nibrella viscosa</name>
    <dbReference type="NCBI Taxonomy" id="1084524"/>
    <lineage>
        <taxon>Bacteria</taxon>
        <taxon>Pseudomonadati</taxon>
        <taxon>Bacteroidota</taxon>
        <taxon>Cytophagia</taxon>
        <taxon>Cytophagales</taxon>
        <taxon>Spirosomataceae</taxon>
        <taxon>Nibrella</taxon>
    </lineage>
</organism>